<dbReference type="SMART" id="SM00822">
    <property type="entry name" value="PKS_KR"/>
    <property type="match status" value="1"/>
</dbReference>
<dbReference type="PANTHER" id="PTHR42760">
    <property type="entry name" value="SHORT-CHAIN DEHYDROGENASES/REDUCTASES FAMILY MEMBER"/>
    <property type="match status" value="1"/>
</dbReference>
<gene>
    <name evidence="4" type="ORF">HN018_09340</name>
</gene>
<dbReference type="EMBL" id="CP053708">
    <property type="protein sequence ID" value="QKE90220.1"/>
    <property type="molecule type" value="Genomic_DNA"/>
</dbReference>
<evidence type="ECO:0000313" key="4">
    <source>
        <dbReference type="EMBL" id="QKE90220.1"/>
    </source>
</evidence>
<dbReference type="InterPro" id="IPR057326">
    <property type="entry name" value="KR_dom"/>
</dbReference>
<dbReference type="InterPro" id="IPR036291">
    <property type="entry name" value="NAD(P)-bd_dom_sf"/>
</dbReference>
<evidence type="ECO:0000313" key="5">
    <source>
        <dbReference type="Proteomes" id="UP000500767"/>
    </source>
</evidence>
<dbReference type="GO" id="GO:0016616">
    <property type="term" value="F:oxidoreductase activity, acting on the CH-OH group of donors, NAD or NADP as acceptor"/>
    <property type="evidence" value="ECO:0007669"/>
    <property type="project" value="TreeGrafter"/>
</dbReference>
<dbReference type="AlphaFoldDB" id="A0A6M8HPK7"/>
<organism evidence="4 5">
    <name type="scientific">Lichenicola cladoniae</name>
    <dbReference type="NCBI Taxonomy" id="1484109"/>
    <lineage>
        <taxon>Bacteria</taxon>
        <taxon>Pseudomonadati</taxon>
        <taxon>Pseudomonadota</taxon>
        <taxon>Alphaproteobacteria</taxon>
        <taxon>Acetobacterales</taxon>
        <taxon>Acetobacteraceae</taxon>
        <taxon>Lichenicola</taxon>
    </lineage>
</organism>
<comment type="similarity">
    <text evidence="1">Belongs to the short-chain dehydrogenases/reductases (SDR) family.</text>
</comment>
<dbReference type="SUPFAM" id="SSF51735">
    <property type="entry name" value="NAD(P)-binding Rossmann-fold domains"/>
    <property type="match status" value="1"/>
</dbReference>
<dbReference type="GO" id="GO:0048038">
    <property type="term" value="F:quinone binding"/>
    <property type="evidence" value="ECO:0007669"/>
    <property type="project" value="TreeGrafter"/>
</dbReference>
<dbReference type="InterPro" id="IPR002347">
    <property type="entry name" value="SDR_fam"/>
</dbReference>
<evidence type="ECO:0000256" key="2">
    <source>
        <dbReference type="ARBA" id="ARBA00023002"/>
    </source>
</evidence>
<dbReference type="CDD" id="cd05233">
    <property type="entry name" value="SDR_c"/>
    <property type="match status" value="1"/>
</dbReference>
<dbReference type="Proteomes" id="UP000500767">
    <property type="component" value="Chromosome"/>
</dbReference>
<name>A0A6M8HPK7_9PROT</name>
<keyword evidence="5" id="KW-1185">Reference proteome</keyword>
<proteinExistence type="inferred from homology"/>
<dbReference type="GO" id="GO:0006633">
    <property type="term" value="P:fatty acid biosynthetic process"/>
    <property type="evidence" value="ECO:0007669"/>
    <property type="project" value="TreeGrafter"/>
</dbReference>
<sequence>MANMTNKVALVIGGASGIGLAIASRLASEGALVSLTGRRQADLDVAAATIGHGARPIVADAADPADIERAIAAVVTEHGRIDALVLNAAIAEPEALLSSTAQLFDRHFVLNVRGPLLAMRAAVPHMRAGSAVVVVGSTASELGNPPYGTYAATKAALRSYVRTWTLELAPLGIRVNVLSPGPTETPMLADVSDDIRAIILARVPLGRLARPEEIAAAALFLISDESSYMAGSDLQVDGGMGQV</sequence>
<protein>
    <submittedName>
        <fullName evidence="4">SDR family oxidoreductase</fullName>
    </submittedName>
</protein>
<dbReference type="Pfam" id="PF13561">
    <property type="entry name" value="adh_short_C2"/>
    <property type="match status" value="1"/>
</dbReference>
<accession>A0A6M8HPK7</accession>
<dbReference type="RefSeq" id="WP_171834099.1">
    <property type="nucleotide sequence ID" value="NZ_CP053708.1"/>
</dbReference>
<dbReference type="Gene3D" id="3.40.50.720">
    <property type="entry name" value="NAD(P)-binding Rossmann-like Domain"/>
    <property type="match status" value="1"/>
</dbReference>
<evidence type="ECO:0000256" key="1">
    <source>
        <dbReference type="ARBA" id="ARBA00006484"/>
    </source>
</evidence>
<dbReference type="PRINTS" id="PR00081">
    <property type="entry name" value="GDHRDH"/>
</dbReference>
<feature type="domain" description="Ketoreductase" evidence="3">
    <location>
        <begin position="7"/>
        <end position="181"/>
    </location>
</feature>
<evidence type="ECO:0000259" key="3">
    <source>
        <dbReference type="SMART" id="SM00822"/>
    </source>
</evidence>
<reference evidence="4 5" key="1">
    <citation type="journal article" date="2014" name="World J. Microbiol. Biotechnol.">
        <title>Biodiversity and physiological characteristics of Antarctic and Arctic lichens-associated bacteria.</title>
        <authorList>
            <person name="Lee Y.M."/>
            <person name="Kim E.H."/>
            <person name="Lee H.K."/>
            <person name="Hong S.G."/>
        </authorList>
    </citation>
    <scope>NUCLEOTIDE SEQUENCE [LARGE SCALE GENOMIC DNA]</scope>
    <source>
        <strain evidence="4 5">PAMC 26569</strain>
    </source>
</reference>
<keyword evidence="2" id="KW-0560">Oxidoreductase</keyword>
<dbReference type="KEGG" id="lck:HN018_09340"/>
<dbReference type="PANTHER" id="PTHR42760:SF133">
    <property type="entry name" value="3-OXOACYL-[ACYL-CARRIER-PROTEIN] REDUCTASE"/>
    <property type="match status" value="1"/>
</dbReference>
<dbReference type="FunFam" id="3.40.50.720:FF:000084">
    <property type="entry name" value="Short-chain dehydrogenase reductase"/>
    <property type="match status" value="1"/>
</dbReference>